<comment type="caution">
    <text evidence="2">The sequence shown here is derived from an EMBL/GenBank/DDBJ whole genome shotgun (WGS) entry which is preliminary data.</text>
</comment>
<sequence length="63" mass="7451">MMTKKEAFWSVWLALTVGIVCFFYNIGELRQVDFVKAIILTFIPLLCAYPIYRWVKNNDEFSP</sequence>
<keyword evidence="1" id="KW-1133">Transmembrane helix</keyword>
<evidence type="ECO:0000313" key="3">
    <source>
        <dbReference type="Proteomes" id="UP000623842"/>
    </source>
</evidence>
<organism evidence="2 3">
    <name type="scientific">Thalassotalea marina</name>
    <dbReference type="NCBI Taxonomy" id="1673741"/>
    <lineage>
        <taxon>Bacteria</taxon>
        <taxon>Pseudomonadati</taxon>
        <taxon>Pseudomonadota</taxon>
        <taxon>Gammaproteobacteria</taxon>
        <taxon>Alteromonadales</taxon>
        <taxon>Colwelliaceae</taxon>
        <taxon>Thalassotalea</taxon>
    </lineage>
</organism>
<protein>
    <submittedName>
        <fullName evidence="2">Uncharacterized protein</fullName>
    </submittedName>
</protein>
<feature type="transmembrane region" description="Helical" evidence="1">
    <location>
        <begin position="33"/>
        <end position="52"/>
    </location>
</feature>
<keyword evidence="1" id="KW-0472">Membrane</keyword>
<dbReference type="AlphaFoldDB" id="A0A919BJR9"/>
<evidence type="ECO:0000313" key="2">
    <source>
        <dbReference type="EMBL" id="GHF94823.1"/>
    </source>
</evidence>
<name>A0A919BJR9_9GAMM</name>
<feature type="transmembrane region" description="Helical" evidence="1">
    <location>
        <begin position="7"/>
        <end position="27"/>
    </location>
</feature>
<proteinExistence type="predicted"/>
<evidence type="ECO:0000256" key="1">
    <source>
        <dbReference type="SAM" id="Phobius"/>
    </source>
</evidence>
<accession>A0A919BJR9</accession>
<keyword evidence="1" id="KW-0812">Transmembrane</keyword>
<reference evidence="2" key="1">
    <citation type="journal article" date="2014" name="Int. J. Syst. Evol. Microbiol.">
        <title>Complete genome sequence of Corynebacterium casei LMG S-19264T (=DSM 44701T), isolated from a smear-ripened cheese.</title>
        <authorList>
            <consortium name="US DOE Joint Genome Institute (JGI-PGF)"/>
            <person name="Walter F."/>
            <person name="Albersmeier A."/>
            <person name="Kalinowski J."/>
            <person name="Ruckert C."/>
        </authorList>
    </citation>
    <scope>NUCLEOTIDE SEQUENCE</scope>
    <source>
        <strain evidence="2">KCTC 42731</strain>
    </source>
</reference>
<gene>
    <name evidence="2" type="ORF">GCM10017161_23900</name>
</gene>
<keyword evidence="3" id="KW-1185">Reference proteome</keyword>
<dbReference type="Proteomes" id="UP000623842">
    <property type="component" value="Unassembled WGS sequence"/>
</dbReference>
<dbReference type="EMBL" id="BNCK01000005">
    <property type="protein sequence ID" value="GHF94823.1"/>
    <property type="molecule type" value="Genomic_DNA"/>
</dbReference>
<reference evidence="2" key="2">
    <citation type="submission" date="2020-09" db="EMBL/GenBank/DDBJ databases">
        <authorList>
            <person name="Sun Q."/>
            <person name="Kim S."/>
        </authorList>
    </citation>
    <scope>NUCLEOTIDE SEQUENCE</scope>
    <source>
        <strain evidence="2">KCTC 42731</strain>
    </source>
</reference>